<accession>A0ABV2SXM1</accession>
<proteinExistence type="predicted"/>
<dbReference type="RefSeq" id="WP_354616445.1">
    <property type="nucleotide sequence ID" value="NZ_JBEXAE010000009.1"/>
</dbReference>
<protein>
    <submittedName>
        <fullName evidence="1">PAS domain-containing protein</fullName>
    </submittedName>
</protein>
<gene>
    <name evidence="1" type="ORF">ABXZ36_14745</name>
</gene>
<dbReference type="SUPFAM" id="SSF55785">
    <property type="entry name" value="PYP-like sensor domain (PAS domain)"/>
    <property type="match status" value="1"/>
</dbReference>
<evidence type="ECO:0000313" key="2">
    <source>
        <dbReference type="Proteomes" id="UP001549799"/>
    </source>
</evidence>
<comment type="caution">
    <text evidence="1">The sequence shown here is derived from an EMBL/GenBank/DDBJ whole genome shotgun (WGS) entry which is preliminary data.</text>
</comment>
<evidence type="ECO:0000313" key="1">
    <source>
        <dbReference type="EMBL" id="MET6991902.1"/>
    </source>
</evidence>
<dbReference type="Gene3D" id="3.30.450.20">
    <property type="entry name" value="PAS domain"/>
    <property type="match status" value="1"/>
</dbReference>
<sequence length="135" mass="15584">MRIYGREKRKNLLGKSDFDLYDEKIAQISRDEDLQVLHSMKSILDKETVSITKEEKVTHFLTSKIPLKGIDGKKNSLVGISMDISLIKQKEKELRDLVIVAYLQNKKLINFAHIVSHNLRSHTANFSMLLDFLIT</sequence>
<organism evidence="1 2">
    <name type="scientific">Sediminicola arcticus</name>
    <dbReference type="NCBI Taxonomy" id="1574308"/>
    <lineage>
        <taxon>Bacteria</taxon>
        <taxon>Pseudomonadati</taxon>
        <taxon>Bacteroidota</taxon>
        <taxon>Flavobacteriia</taxon>
        <taxon>Flavobacteriales</taxon>
        <taxon>Flavobacteriaceae</taxon>
        <taxon>Sediminicola</taxon>
    </lineage>
</organism>
<name>A0ABV2SXM1_9FLAO</name>
<dbReference type="EMBL" id="JBEXAE010000009">
    <property type="protein sequence ID" value="MET6991902.1"/>
    <property type="molecule type" value="Genomic_DNA"/>
</dbReference>
<dbReference type="Proteomes" id="UP001549799">
    <property type="component" value="Unassembled WGS sequence"/>
</dbReference>
<dbReference type="InterPro" id="IPR035965">
    <property type="entry name" value="PAS-like_dom_sf"/>
</dbReference>
<keyword evidence="2" id="KW-1185">Reference proteome</keyword>
<reference evidence="1 2" key="1">
    <citation type="submission" date="2024-07" db="EMBL/GenBank/DDBJ databases">
        <title>The genome sequence of type strain Sediminicola arcticus GDMCC 1.2805.</title>
        <authorList>
            <person name="Liu Y."/>
        </authorList>
    </citation>
    <scope>NUCLEOTIDE SEQUENCE [LARGE SCALE GENOMIC DNA]</scope>
    <source>
        <strain evidence="1 2">GDMCC 1.2805</strain>
    </source>
</reference>